<dbReference type="PANTHER" id="PTHR11082">
    <property type="entry name" value="TRNA-DIHYDROURIDINE SYNTHASE"/>
    <property type="match status" value="1"/>
</dbReference>
<evidence type="ECO:0000256" key="12">
    <source>
        <dbReference type="ARBA" id="ARBA00049467"/>
    </source>
</evidence>
<evidence type="ECO:0000256" key="10">
    <source>
        <dbReference type="ARBA" id="ARBA00047652"/>
    </source>
</evidence>
<feature type="binding site" evidence="15">
    <location>
        <begin position="14"/>
        <end position="16"/>
    </location>
    <ligand>
        <name>FMN</name>
        <dbReference type="ChEBI" id="CHEBI:58210"/>
    </ligand>
</feature>
<dbReference type="InterPro" id="IPR035587">
    <property type="entry name" value="DUS-like_FMN-bd"/>
</dbReference>
<sequence>MGVIFEKNKLVLAPMVDQSELAWRMLARKYGAQITFTPMMNINQFIRDPKYRKKVMEFSDEDRPLIVQFCGNSPELFAQSAKFVEDYCDGVNLNLGCPQGIARRGHYGSYLQDEWELISSMVRECASRVKVPVSVKIRIFPDVDRTVAYAKMLEAAGAAFIAVHGRTREQNGQKTGLADWEQIRAVKSAVSIPIIANGNILYFEDIEKCLRATKADALMSAEPQLYNPALFSGQQPCVFSVCLEYLDFVRTYPCAMSVVRGHLFKVLRNTLNKHQEYRETLAETKTLEDVESLVKELDRLCQKSCRVVPWSSDLEPRPIAQPHWICQPYLRQLSDRLTEEEEDLKQK</sequence>
<dbReference type="EC" id="1.3.1.-" evidence="13"/>
<proteinExistence type="inferred from homology"/>
<gene>
    <name evidence="17" type="primary">DUS1L</name>
    <name evidence="17" type="ORF">TR165002</name>
</gene>
<keyword evidence="15" id="KW-0547">Nucleotide-binding</keyword>
<evidence type="ECO:0000256" key="13">
    <source>
        <dbReference type="PIRNR" id="PIRNR006621"/>
    </source>
</evidence>
<comment type="cofactor">
    <cofactor evidence="1 13 15">
        <name>FMN</name>
        <dbReference type="ChEBI" id="CHEBI:58210"/>
    </cofactor>
</comment>
<comment type="similarity">
    <text evidence="8">Belongs to the Dus family. Dus1 subfamily.</text>
</comment>
<feature type="binding site" evidence="15">
    <location>
        <position position="68"/>
    </location>
    <ligand>
        <name>FMN</name>
        <dbReference type="ChEBI" id="CHEBI:58210"/>
    </ligand>
</feature>
<evidence type="ECO:0000256" key="7">
    <source>
        <dbReference type="ARBA" id="ARBA00023027"/>
    </source>
</evidence>
<keyword evidence="6 13" id="KW-0560">Oxidoreductase</keyword>
<evidence type="ECO:0000256" key="5">
    <source>
        <dbReference type="ARBA" id="ARBA00022857"/>
    </source>
</evidence>
<dbReference type="EMBL" id="GEEE01004626">
    <property type="protein sequence ID" value="JAP58599.1"/>
    <property type="molecule type" value="Transcribed_RNA"/>
</dbReference>
<dbReference type="GO" id="GO:0050660">
    <property type="term" value="F:flavin adenine dinucleotide binding"/>
    <property type="evidence" value="ECO:0007669"/>
    <property type="project" value="InterPro"/>
</dbReference>
<keyword evidence="5" id="KW-0521">NADP</keyword>
<evidence type="ECO:0000256" key="9">
    <source>
        <dbReference type="ARBA" id="ARBA00047287"/>
    </source>
</evidence>
<evidence type="ECO:0000256" key="6">
    <source>
        <dbReference type="ARBA" id="ARBA00023002"/>
    </source>
</evidence>
<evidence type="ECO:0000313" key="17">
    <source>
        <dbReference type="EMBL" id="JAP58599.1"/>
    </source>
</evidence>
<dbReference type="InterPro" id="IPR018517">
    <property type="entry name" value="tRNA_hU_synthase_CS"/>
</dbReference>
<accession>A0A0X3Q3G7</accession>
<reference evidence="17" key="1">
    <citation type="submission" date="2016-01" db="EMBL/GenBank/DDBJ databases">
        <title>Reference transcriptome for the parasite Schistocephalus solidus: insights into the molecular evolution of parasitism.</title>
        <authorList>
            <person name="Hebert F.O."/>
            <person name="Grambauer S."/>
            <person name="Barber I."/>
            <person name="Landry C.R."/>
            <person name="Aubin-Horth N."/>
        </authorList>
    </citation>
    <scope>NUCLEOTIDE SEQUENCE</scope>
</reference>
<dbReference type="PROSITE" id="PS01136">
    <property type="entry name" value="UPF0034"/>
    <property type="match status" value="1"/>
</dbReference>
<feature type="active site" description="Proton donor" evidence="14">
    <location>
        <position position="97"/>
    </location>
</feature>
<comment type="function">
    <text evidence="13">Catalyzes the synthesis of dihydrouridine, a modified base found in the D-loop of most tRNAs.</text>
</comment>
<dbReference type="Pfam" id="PF01207">
    <property type="entry name" value="Dus"/>
    <property type="match status" value="1"/>
</dbReference>
<evidence type="ECO:0000256" key="3">
    <source>
        <dbReference type="ARBA" id="ARBA00022643"/>
    </source>
</evidence>
<name>A0A0X3Q3G7_SCHSO</name>
<dbReference type="AlphaFoldDB" id="A0A0X3Q3G7"/>
<organism evidence="17">
    <name type="scientific">Schistocephalus solidus</name>
    <name type="common">Tapeworm</name>
    <dbReference type="NCBI Taxonomy" id="70667"/>
    <lineage>
        <taxon>Eukaryota</taxon>
        <taxon>Metazoa</taxon>
        <taxon>Spiralia</taxon>
        <taxon>Lophotrochozoa</taxon>
        <taxon>Platyhelminthes</taxon>
        <taxon>Cestoda</taxon>
        <taxon>Eucestoda</taxon>
        <taxon>Diphyllobothriidea</taxon>
        <taxon>Diphyllobothriidae</taxon>
        <taxon>Schistocephalus</taxon>
    </lineage>
</organism>
<feature type="binding site" evidence="15">
    <location>
        <position position="164"/>
    </location>
    <ligand>
        <name>FMN</name>
        <dbReference type="ChEBI" id="CHEBI:58210"/>
    </ligand>
</feature>
<dbReference type="SUPFAM" id="SSF51395">
    <property type="entry name" value="FMN-linked oxidoreductases"/>
    <property type="match status" value="1"/>
</dbReference>
<dbReference type="Gene3D" id="3.20.20.70">
    <property type="entry name" value="Aldolase class I"/>
    <property type="match status" value="1"/>
</dbReference>
<feature type="domain" description="DUS-like FMN-binding" evidence="16">
    <location>
        <begin position="12"/>
        <end position="295"/>
    </location>
</feature>
<dbReference type="InterPro" id="IPR013785">
    <property type="entry name" value="Aldolase_TIM"/>
</dbReference>
<comment type="catalytic activity">
    <reaction evidence="10">
        <text>5,6-dihydrouridine(16) in tRNA + NADP(+) = uridine(16) in tRNA + NADPH + H(+)</text>
        <dbReference type="Rhea" id="RHEA:53376"/>
        <dbReference type="Rhea" id="RHEA-COMP:13543"/>
        <dbReference type="Rhea" id="RHEA-COMP:13544"/>
        <dbReference type="ChEBI" id="CHEBI:15378"/>
        <dbReference type="ChEBI" id="CHEBI:57783"/>
        <dbReference type="ChEBI" id="CHEBI:58349"/>
        <dbReference type="ChEBI" id="CHEBI:65315"/>
        <dbReference type="ChEBI" id="CHEBI:74443"/>
        <dbReference type="EC" id="1.3.1.88"/>
    </reaction>
    <physiologicalReaction direction="right-to-left" evidence="10">
        <dbReference type="Rhea" id="RHEA:53378"/>
    </physiologicalReaction>
</comment>
<dbReference type="CDD" id="cd02801">
    <property type="entry name" value="DUS_like_FMN"/>
    <property type="match status" value="1"/>
</dbReference>
<dbReference type="InterPro" id="IPR001269">
    <property type="entry name" value="DUS_fam"/>
</dbReference>
<comment type="catalytic activity">
    <reaction evidence="11">
        <text>5,6-dihydrouridine(16) in tRNA + NAD(+) = uridine(16) in tRNA + NADH + H(+)</text>
        <dbReference type="Rhea" id="RHEA:53380"/>
        <dbReference type="Rhea" id="RHEA-COMP:13543"/>
        <dbReference type="Rhea" id="RHEA-COMP:13544"/>
        <dbReference type="ChEBI" id="CHEBI:15378"/>
        <dbReference type="ChEBI" id="CHEBI:57540"/>
        <dbReference type="ChEBI" id="CHEBI:57945"/>
        <dbReference type="ChEBI" id="CHEBI:65315"/>
        <dbReference type="ChEBI" id="CHEBI:74443"/>
        <dbReference type="EC" id="1.3.1.88"/>
    </reaction>
    <physiologicalReaction direction="right-to-left" evidence="11">
        <dbReference type="Rhea" id="RHEA:53382"/>
    </physiologicalReaction>
</comment>
<evidence type="ECO:0000256" key="1">
    <source>
        <dbReference type="ARBA" id="ARBA00001917"/>
    </source>
</evidence>
<comment type="catalytic activity">
    <reaction evidence="12">
        <text>5,6-dihydrouridine(17) in tRNA + NADP(+) = uridine(17) in tRNA + NADPH + H(+)</text>
        <dbReference type="Rhea" id="RHEA:53368"/>
        <dbReference type="Rhea" id="RHEA-COMP:13541"/>
        <dbReference type="Rhea" id="RHEA-COMP:13542"/>
        <dbReference type="ChEBI" id="CHEBI:15378"/>
        <dbReference type="ChEBI" id="CHEBI:57783"/>
        <dbReference type="ChEBI" id="CHEBI:58349"/>
        <dbReference type="ChEBI" id="CHEBI:65315"/>
        <dbReference type="ChEBI" id="CHEBI:74443"/>
        <dbReference type="EC" id="1.3.1.88"/>
    </reaction>
    <physiologicalReaction direction="right-to-left" evidence="12">
        <dbReference type="Rhea" id="RHEA:53370"/>
    </physiologicalReaction>
</comment>
<keyword evidence="3 13" id="KW-0288">FMN</keyword>
<evidence type="ECO:0000256" key="14">
    <source>
        <dbReference type="PIRSR" id="PIRSR006621-1"/>
    </source>
</evidence>
<dbReference type="GO" id="GO:0102263">
    <property type="term" value="F:tRNA-dihydrouridine17 synthase activity"/>
    <property type="evidence" value="ECO:0007669"/>
    <property type="project" value="RHEA"/>
</dbReference>
<dbReference type="PANTHER" id="PTHR11082:SF5">
    <property type="entry name" value="TRNA-DIHYDROURIDINE(16_17) SYNTHASE [NAD(P)(+)]-LIKE"/>
    <property type="match status" value="1"/>
</dbReference>
<comment type="similarity">
    <text evidence="13">Belongs to the dus family.</text>
</comment>
<comment type="catalytic activity">
    <reaction evidence="9">
        <text>5,6-dihydrouridine(17) in tRNA + NAD(+) = uridine(17) in tRNA + NADH + H(+)</text>
        <dbReference type="Rhea" id="RHEA:53372"/>
        <dbReference type="Rhea" id="RHEA-COMP:13541"/>
        <dbReference type="Rhea" id="RHEA-COMP:13542"/>
        <dbReference type="ChEBI" id="CHEBI:15378"/>
        <dbReference type="ChEBI" id="CHEBI:57540"/>
        <dbReference type="ChEBI" id="CHEBI:57945"/>
        <dbReference type="ChEBI" id="CHEBI:65315"/>
        <dbReference type="ChEBI" id="CHEBI:74443"/>
        <dbReference type="EC" id="1.3.1.88"/>
    </reaction>
    <physiologicalReaction direction="right-to-left" evidence="9">
        <dbReference type="Rhea" id="RHEA:53374"/>
    </physiologicalReaction>
</comment>
<protein>
    <recommendedName>
        <fullName evidence="13">tRNA-dihydrouridine synthase</fullName>
        <ecNumber evidence="13">1.3.1.-</ecNumber>
    </recommendedName>
</protein>
<evidence type="ECO:0000256" key="4">
    <source>
        <dbReference type="ARBA" id="ARBA00022694"/>
    </source>
</evidence>
<evidence type="ECO:0000256" key="2">
    <source>
        <dbReference type="ARBA" id="ARBA00022630"/>
    </source>
</evidence>
<evidence type="ECO:0000256" key="8">
    <source>
        <dbReference type="ARBA" id="ARBA00038313"/>
    </source>
</evidence>
<keyword evidence="4 13" id="KW-0819">tRNA processing</keyword>
<keyword evidence="2 13" id="KW-0285">Flavoprotein</keyword>
<dbReference type="GO" id="GO:0102262">
    <property type="term" value="F:tRNA-dihydrouridine16 synthase activity"/>
    <property type="evidence" value="ECO:0007669"/>
    <property type="project" value="RHEA"/>
</dbReference>
<feature type="binding site" evidence="15">
    <location>
        <position position="136"/>
    </location>
    <ligand>
        <name>FMN</name>
        <dbReference type="ChEBI" id="CHEBI:58210"/>
    </ligand>
</feature>
<evidence type="ECO:0000256" key="15">
    <source>
        <dbReference type="PIRSR" id="PIRSR006621-2"/>
    </source>
</evidence>
<dbReference type="PIRSF" id="PIRSF006621">
    <property type="entry name" value="Dus"/>
    <property type="match status" value="1"/>
</dbReference>
<evidence type="ECO:0000256" key="11">
    <source>
        <dbReference type="ARBA" id="ARBA00048934"/>
    </source>
</evidence>
<keyword evidence="7" id="KW-0520">NAD</keyword>
<evidence type="ECO:0000259" key="16">
    <source>
        <dbReference type="Pfam" id="PF01207"/>
    </source>
</evidence>